<name>A0ABD2PKD0_9PLAT</name>
<dbReference type="EMBL" id="JBJKFK010007209">
    <property type="protein sequence ID" value="KAL3307498.1"/>
    <property type="molecule type" value="Genomic_DNA"/>
</dbReference>
<sequence length="542" mass="62050">MCSNLGTVTNAISYFSTENDVTDYTFLAVTDGLTRYKFSCKARESVPFDPEITDENGSVKQENFFDWLMELLESGKILIKLQSLIEIIQCFIIIGRILNHDKATLSRVIEQACRLHLPLHALKCETVIKFLKGHINNNRLSLKDFIGQFQSLNEAIDIHVNGDVSIAQGRNQHVKLYEILLNETNRVDGLSLLQMQPLKENIICTLVHEISEEITEWIINLIGDWPNYFDMIKARCPLDKNSECSVTGQTLPQFEAMTITLTMLAIARFVGHADNMVMIELVSYFRVIIDQLKDDRMFGLMACARHFKTISACLHFLMVHFNPKPELRSLNCASLFEGLSDILRENMIDKPNKYQFVMELREEGIEAGIMIKSATTIIVALTGDAVRNSHYRVYKIKANRETNLVSMKNDKHLLALLREKKRNQDEHKNYSLKELVICLIVAKLSKYSTEVGKLVEAFKNEIIDCTLLDSNLKPLIVQEVNYLVQASAIPMSRLCSLIYSLNLQHASKKQYNIQLAKELLSRMEFVWSLPEDNAYSRNLVQQ</sequence>
<organism evidence="1 2">
    <name type="scientific">Cichlidogyrus casuarinus</name>
    <dbReference type="NCBI Taxonomy" id="1844966"/>
    <lineage>
        <taxon>Eukaryota</taxon>
        <taxon>Metazoa</taxon>
        <taxon>Spiralia</taxon>
        <taxon>Lophotrochozoa</taxon>
        <taxon>Platyhelminthes</taxon>
        <taxon>Monogenea</taxon>
        <taxon>Monopisthocotylea</taxon>
        <taxon>Dactylogyridea</taxon>
        <taxon>Ancyrocephalidae</taxon>
        <taxon>Cichlidogyrus</taxon>
    </lineage>
</organism>
<dbReference type="Proteomes" id="UP001626550">
    <property type="component" value="Unassembled WGS sequence"/>
</dbReference>
<proteinExistence type="predicted"/>
<feature type="non-terminal residue" evidence="1">
    <location>
        <position position="542"/>
    </location>
</feature>
<protein>
    <submittedName>
        <fullName evidence="1">Uncharacterized protein</fullName>
    </submittedName>
</protein>
<keyword evidence="2" id="KW-1185">Reference proteome</keyword>
<gene>
    <name evidence="1" type="ORF">Ciccas_013985</name>
</gene>
<dbReference type="AlphaFoldDB" id="A0ABD2PKD0"/>
<comment type="caution">
    <text evidence="1">The sequence shown here is derived from an EMBL/GenBank/DDBJ whole genome shotgun (WGS) entry which is preliminary data.</text>
</comment>
<evidence type="ECO:0000313" key="2">
    <source>
        <dbReference type="Proteomes" id="UP001626550"/>
    </source>
</evidence>
<evidence type="ECO:0000313" key="1">
    <source>
        <dbReference type="EMBL" id="KAL3307498.1"/>
    </source>
</evidence>
<accession>A0ABD2PKD0</accession>
<reference evidence="1 2" key="1">
    <citation type="submission" date="2024-11" db="EMBL/GenBank/DDBJ databases">
        <title>Adaptive evolution of stress response genes in parasites aligns with host niche diversity.</title>
        <authorList>
            <person name="Hahn C."/>
            <person name="Resl P."/>
        </authorList>
    </citation>
    <scope>NUCLEOTIDE SEQUENCE [LARGE SCALE GENOMIC DNA]</scope>
    <source>
        <strain evidence="1">EGGRZ-B1_66</strain>
        <tissue evidence="1">Body</tissue>
    </source>
</reference>